<reference evidence="2 3" key="1">
    <citation type="submission" date="2019-03" db="EMBL/GenBank/DDBJ databases">
        <title>First draft genome of Liparis tanakae, snailfish: a comprehensive survey of snailfish specific genes.</title>
        <authorList>
            <person name="Kim W."/>
            <person name="Song I."/>
            <person name="Jeong J.-H."/>
            <person name="Kim D."/>
            <person name="Kim S."/>
            <person name="Ryu S."/>
            <person name="Song J.Y."/>
            <person name="Lee S.K."/>
        </authorList>
    </citation>
    <scope>NUCLEOTIDE SEQUENCE [LARGE SCALE GENOMIC DNA]</scope>
    <source>
        <tissue evidence="2">Muscle</tissue>
    </source>
</reference>
<dbReference type="AlphaFoldDB" id="A0A4Z2HEU1"/>
<feature type="compositionally biased region" description="Basic and acidic residues" evidence="1">
    <location>
        <begin position="166"/>
        <end position="176"/>
    </location>
</feature>
<dbReference type="Proteomes" id="UP000314294">
    <property type="component" value="Unassembled WGS sequence"/>
</dbReference>
<feature type="region of interest" description="Disordered" evidence="1">
    <location>
        <begin position="53"/>
        <end position="80"/>
    </location>
</feature>
<evidence type="ECO:0000256" key="1">
    <source>
        <dbReference type="SAM" id="MobiDB-lite"/>
    </source>
</evidence>
<proteinExistence type="predicted"/>
<keyword evidence="3" id="KW-1185">Reference proteome</keyword>
<comment type="caution">
    <text evidence="2">The sequence shown here is derived from an EMBL/GenBank/DDBJ whole genome shotgun (WGS) entry which is preliminary data.</text>
</comment>
<name>A0A4Z2HEU1_9TELE</name>
<feature type="compositionally biased region" description="Basic and acidic residues" evidence="1">
    <location>
        <begin position="1"/>
        <end position="10"/>
    </location>
</feature>
<evidence type="ECO:0000313" key="2">
    <source>
        <dbReference type="EMBL" id="TNN63434.1"/>
    </source>
</evidence>
<accession>A0A4Z2HEU1</accession>
<organism evidence="2 3">
    <name type="scientific">Liparis tanakae</name>
    <name type="common">Tanaka's snailfish</name>
    <dbReference type="NCBI Taxonomy" id="230148"/>
    <lineage>
        <taxon>Eukaryota</taxon>
        <taxon>Metazoa</taxon>
        <taxon>Chordata</taxon>
        <taxon>Craniata</taxon>
        <taxon>Vertebrata</taxon>
        <taxon>Euteleostomi</taxon>
        <taxon>Actinopterygii</taxon>
        <taxon>Neopterygii</taxon>
        <taxon>Teleostei</taxon>
        <taxon>Neoteleostei</taxon>
        <taxon>Acanthomorphata</taxon>
        <taxon>Eupercaria</taxon>
        <taxon>Perciformes</taxon>
        <taxon>Cottioidei</taxon>
        <taxon>Cottales</taxon>
        <taxon>Liparidae</taxon>
        <taxon>Liparis</taxon>
    </lineage>
</organism>
<sequence>MRALHRDPELLLHPLTGSGTAAPPQLRPSGFSIVEDVTSSSKIRGVNLQRNEAVRHNNRNRNRHETIRKPRRPPPTSSAWPGRSMFSFPVLMSQTLSVLSLLPLTSSRLSDDHATWYTEPTWPRREAEASSLVSGEKSTWLTRALCPVILARGFLSSAGFHMNKVKSSEPDTKRSGAEPCGATTRVRVPTQEACGPEGISRDERRYLP</sequence>
<dbReference type="EMBL" id="SRLO01000272">
    <property type="protein sequence ID" value="TNN63434.1"/>
    <property type="molecule type" value="Genomic_DNA"/>
</dbReference>
<evidence type="ECO:0000313" key="3">
    <source>
        <dbReference type="Proteomes" id="UP000314294"/>
    </source>
</evidence>
<gene>
    <name evidence="2" type="ORF">EYF80_026284</name>
</gene>
<feature type="region of interest" description="Disordered" evidence="1">
    <location>
        <begin position="1"/>
        <end position="27"/>
    </location>
</feature>
<feature type="compositionally biased region" description="Basic and acidic residues" evidence="1">
    <location>
        <begin position="199"/>
        <end position="208"/>
    </location>
</feature>
<feature type="region of interest" description="Disordered" evidence="1">
    <location>
        <begin position="164"/>
        <end position="208"/>
    </location>
</feature>
<protein>
    <submittedName>
        <fullName evidence="2">Uncharacterized protein</fullName>
    </submittedName>
</protein>